<evidence type="ECO:0008006" key="5">
    <source>
        <dbReference type="Google" id="ProtNLM"/>
    </source>
</evidence>
<evidence type="ECO:0000256" key="1">
    <source>
        <dbReference type="SAM" id="MobiDB-lite"/>
    </source>
</evidence>
<accession>A0A1Y1WFJ6</accession>
<gene>
    <name evidence="3" type="ORF">DL89DRAFT_291396</name>
</gene>
<keyword evidence="2" id="KW-0812">Transmembrane</keyword>
<evidence type="ECO:0000256" key="2">
    <source>
        <dbReference type="SAM" id="Phobius"/>
    </source>
</evidence>
<comment type="caution">
    <text evidence="3">The sequence shown here is derived from an EMBL/GenBank/DDBJ whole genome shotgun (WGS) entry which is preliminary data.</text>
</comment>
<feature type="compositionally biased region" description="Polar residues" evidence="1">
    <location>
        <begin position="1"/>
        <end position="15"/>
    </location>
</feature>
<dbReference type="GeneID" id="63806842"/>
<name>A0A1Y1WFJ6_9FUNG</name>
<keyword evidence="2" id="KW-0472">Membrane</keyword>
<feature type="region of interest" description="Disordered" evidence="1">
    <location>
        <begin position="1"/>
        <end position="34"/>
    </location>
</feature>
<evidence type="ECO:0000313" key="4">
    <source>
        <dbReference type="Proteomes" id="UP000193922"/>
    </source>
</evidence>
<dbReference type="EMBL" id="MCFD01000003">
    <property type="protein sequence ID" value="ORX72175.1"/>
    <property type="molecule type" value="Genomic_DNA"/>
</dbReference>
<organism evidence="3 4">
    <name type="scientific">Linderina pennispora</name>
    <dbReference type="NCBI Taxonomy" id="61395"/>
    <lineage>
        <taxon>Eukaryota</taxon>
        <taxon>Fungi</taxon>
        <taxon>Fungi incertae sedis</taxon>
        <taxon>Zoopagomycota</taxon>
        <taxon>Kickxellomycotina</taxon>
        <taxon>Kickxellomycetes</taxon>
        <taxon>Kickxellales</taxon>
        <taxon>Kickxellaceae</taxon>
        <taxon>Linderina</taxon>
    </lineage>
</organism>
<dbReference type="Proteomes" id="UP000193922">
    <property type="component" value="Unassembled WGS sequence"/>
</dbReference>
<sequence>MRRGNAGSTSRSSPNAEIAAIVPDSDSDSDSDADGDDGLALVAFSLLLLIMPIMVYFMTLKYVFAGKTAASAIAAVVAANLVLELEDREQDSKAKKQ</sequence>
<keyword evidence="2" id="KW-1133">Transmembrane helix</keyword>
<protein>
    <recommendedName>
        <fullName evidence="5">Vacuolar ATPase assembly integral membrane protein VMA21</fullName>
    </recommendedName>
</protein>
<feature type="transmembrane region" description="Helical" evidence="2">
    <location>
        <begin position="39"/>
        <end position="58"/>
    </location>
</feature>
<reference evidence="3 4" key="1">
    <citation type="submission" date="2016-07" db="EMBL/GenBank/DDBJ databases">
        <title>Pervasive Adenine N6-methylation of Active Genes in Fungi.</title>
        <authorList>
            <consortium name="DOE Joint Genome Institute"/>
            <person name="Mondo S.J."/>
            <person name="Dannebaum R.O."/>
            <person name="Kuo R.C."/>
            <person name="Labutti K."/>
            <person name="Haridas S."/>
            <person name="Kuo A."/>
            <person name="Salamov A."/>
            <person name="Ahrendt S.R."/>
            <person name="Lipzen A."/>
            <person name="Sullivan W."/>
            <person name="Andreopoulos W.B."/>
            <person name="Clum A."/>
            <person name="Lindquist E."/>
            <person name="Daum C."/>
            <person name="Ramamoorthy G.K."/>
            <person name="Gryganskyi A."/>
            <person name="Culley D."/>
            <person name="Magnuson J.K."/>
            <person name="James T.Y."/>
            <person name="O'Malley M.A."/>
            <person name="Stajich J.E."/>
            <person name="Spatafora J.W."/>
            <person name="Visel A."/>
            <person name="Grigoriev I.V."/>
        </authorList>
    </citation>
    <scope>NUCLEOTIDE SEQUENCE [LARGE SCALE GENOMIC DNA]</scope>
    <source>
        <strain evidence="3 4">ATCC 12442</strain>
    </source>
</reference>
<evidence type="ECO:0000313" key="3">
    <source>
        <dbReference type="EMBL" id="ORX72175.1"/>
    </source>
</evidence>
<keyword evidence="4" id="KW-1185">Reference proteome</keyword>
<feature type="compositionally biased region" description="Acidic residues" evidence="1">
    <location>
        <begin position="25"/>
        <end position="34"/>
    </location>
</feature>
<dbReference type="AlphaFoldDB" id="A0A1Y1WFJ6"/>
<proteinExistence type="predicted"/>
<dbReference type="RefSeq" id="XP_040745599.1">
    <property type="nucleotide sequence ID" value="XM_040890194.1"/>
</dbReference>